<dbReference type="HOGENOM" id="CLU_089876_7_2_4"/>
<proteinExistence type="inferred from homology"/>
<dbReference type="PANTHER" id="PTHR21660">
    <property type="entry name" value="THIOESTERASE SUPERFAMILY MEMBER-RELATED"/>
    <property type="match status" value="1"/>
</dbReference>
<evidence type="ECO:0000313" key="5">
    <source>
        <dbReference type="Proteomes" id="UP000007564"/>
    </source>
</evidence>
<keyword evidence="2" id="KW-0378">Hydrolase</keyword>
<dbReference type="GO" id="GO:0047617">
    <property type="term" value="F:fatty acyl-CoA hydrolase activity"/>
    <property type="evidence" value="ECO:0007669"/>
    <property type="project" value="InterPro"/>
</dbReference>
<evidence type="ECO:0000256" key="1">
    <source>
        <dbReference type="ARBA" id="ARBA00008324"/>
    </source>
</evidence>
<organism evidence="4 5">
    <name type="scientific">Bordetella bronchiseptica 253</name>
    <dbReference type="NCBI Taxonomy" id="568707"/>
    <lineage>
        <taxon>Bacteria</taxon>
        <taxon>Pseudomonadati</taxon>
        <taxon>Pseudomonadota</taxon>
        <taxon>Betaproteobacteria</taxon>
        <taxon>Burkholderiales</taxon>
        <taxon>Alcaligenaceae</taxon>
        <taxon>Bordetella</taxon>
    </lineage>
</organism>
<dbReference type="InterPro" id="IPR029069">
    <property type="entry name" value="HotDog_dom_sf"/>
</dbReference>
<sequence length="144" mass="15216">MSQQAARKLEKADIEAIFARSRFISAMNLEILDIDHAGSRFSVRMPLQDTYERGAPGTKQFHGGALAALIDVVGDFAIGMLVGGGVPTMNLRIDYLRPAVGDYVDGVAVVRKAGKSAAVVDIDILCPAGKLVAIGRGTYVPITG</sequence>
<reference evidence="4 5" key="1">
    <citation type="journal article" date="2012" name="BMC Genomics">
        <title>Comparative genomics of the classical Bordetella subspecies: the evolution and exchange of virulence-associated diversity amongst closely related pathogens.</title>
        <authorList>
            <person name="Park J."/>
            <person name="Zhang Y."/>
            <person name="Buboltz A.M."/>
            <person name="Zhang X."/>
            <person name="Schuster S.C."/>
            <person name="Ahuja U."/>
            <person name="Liu M."/>
            <person name="Miller J.F."/>
            <person name="Sebaihia M."/>
            <person name="Bentley S.D."/>
            <person name="Parkhill J."/>
            <person name="Harvill E.T."/>
        </authorList>
    </citation>
    <scope>NUCLEOTIDE SEQUENCE [LARGE SCALE GENOMIC DNA]</scope>
    <source>
        <strain evidence="4 5">253</strain>
    </source>
</reference>
<dbReference type="InterPro" id="IPR003736">
    <property type="entry name" value="PAAI_dom"/>
</dbReference>
<protein>
    <recommendedName>
        <fullName evidence="3">Thioesterase domain-containing protein</fullName>
    </recommendedName>
</protein>
<dbReference type="InterPro" id="IPR006683">
    <property type="entry name" value="Thioestr_dom"/>
</dbReference>
<dbReference type="KEGG" id="bbh:BN112_2281"/>
<dbReference type="Gene3D" id="3.10.129.10">
    <property type="entry name" value="Hotdog Thioesterase"/>
    <property type="match status" value="1"/>
</dbReference>
<dbReference type="RefSeq" id="WP_003809022.1">
    <property type="nucleotide sequence ID" value="NC_019382.1"/>
</dbReference>
<dbReference type="GeneID" id="93202714"/>
<dbReference type="InterPro" id="IPR039298">
    <property type="entry name" value="ACOT13"/>
</dbReference>
<evidence type="ECO:0000313" key="4">
    <source>
        <dbReference type="EMBL" id="CCJ54198.1"/>
    </source>
</evidence>
<evidence type="ECO:0000256" key="2">
    <source>
        <dbReference type="ARBA" id="ARBA00022801"/>
    </source>
</evidence>
<dbReference type="OrthoDB" id="9813158at2"/>
<dbReference type="EMBL" id="HE965806">
    <property type="protein sequence ID" value="CCJ54198.1"/>
    <property type="molecule type" value="Genomic_DNA"/>
</dbReference>
<dbReference type="Proteomes" id="UP000007564">
    <property type="component" value="Chromosome"/>
</dbReference>
<dbReference type="CDD" id="cd03443">
    <property type="entry name" value="PaaI_thioesterase"/>
    <property type="match status" value="1"/>
</dbReference>
<evidence type="ECO:0000259" key="3">
    <source>
        <dbReference type="Pfam" id="PF03061"/>
    </source>
</evidence>
<accession>A0A0C6P455</accession>
<comment type="similarity">
    <text evidence="1">Belongs to the thioesterase PaaI family.</text>
</comment>
<dbReference type="Pfam" id="PF03061">
    <property type="entry name" value="4HBT"/>
    <property type="match status" value="1"/>
</dbReference>
<dbReference type="SUPFAM" id="SSF54637">
    <property type="entry name" value="Thioesterase/thiol ester dehydrase-isomerase"/>
    <property type="match status" value="1"/>
</dbReference>
<feature type="domain" description="Thioesterase" evidence="3">
    <location>
        <begin position="62"/>
        <end position="132"/>
    </location>
</feature>
<dbReference type="PANTHER" id="PTHR21660:SF1">
    <property type="entry name" value="ACYL-COENZYME A THIOESTERASE 13"/>
    <property type="match status" value="1"/>
</dbReference>
<gene>
    <name evidence="4" type="ORF">BN112_2281</name>
</gene>
<dbReference type="AlphaFoldDB" id="A0A0C6P455"/>
<name>A0A0C6P455_BORBO</name>
<dbReference type="NCBIfam" id="TIGR00369">
    <property type="entry name" value="unchar_dom_1"/>
    <property type="match status" value="1"/>
</dbReference>